<dbReference type="EMBL" id="BGPR01001413">
    <property type="protein sequence ID" value="GBM53298.1"/>
    <property type="molecule type" value="Genomic_DNA"/>
</dbReference>
<dbReference type="Proteomes" id="UP000499080">
    <property type="component" value="Unassembled WGS sequence"/>
</dbReference>
<evidence type="ECO:0000313" key="3">
    <source>
        <dbReference type="Proteomes" id="UP000499080"/>
    </source>
</evidence>
<reference evidence="2 3" key="1">
    <citation type="journal article" date="2019" name="Sci. Rep.">
        <title>Orb-weaving spider Araneus ventricosus genome elucidates the spidroin gene catalogue.</title>
        <authorList>
            <person name="Kono N."/>
            <person name="Nakamura H."/>
            <person name="Ohtoshi R."/>
            <person name="Moran D.A.P."/>
            <person name="Shinohara A."/>
            <person name="Yoshida Y."/>
            <person name="Fujiwara M."/>
            <person name="Mori M."/>
            <person name="Tomita M."/>
            <person name="Arakawa K."/>
        </authorList>
    </citation>
    <scope>NUCLEOTIDE SEQUENCE [LARGE SCALE GENOMIC DNA]</scope>
</reference>
<proteinExistence type="predicted"/>
<evidence type="ECO:0000313" key="2">
    <source>
        <dbReference type="EMBL" id="GBM53298.1"/>
    </source>
</evidence>
<feature type="compositionally biased region" description="Basic and acidic residues" evidence="1">
    <location>
        <begin position="1"/>
        <end position="16"/>
    </location>
</feature>
<gene>
    <name evidence="2" type="ORF">AVEN_259291_1</name>
</gene>
<evidence type="ECO:0000256" key="1">
    <source>
        <dbReference type="SAM" id="MobiDB-lite"/>
    </source>
</evidence>
<feature type="region of interest" description="Disordered" evidence="1">
    <location>
        <begin position="1"/>
        <end position="57"/>
    </location>
</feature>
<name>A0A4Y2GLD6_ARAVE</name>
<dbReference type="AlphaFoldDB" id="A0A4Y2GLD6"/>
<accession>A0A4Y2GLD6</accession>
<protein>
    <submittedName>
        <fullName evidence="2">Uncharacterized protein</fullName>
    </submittedName>
</protein>
<comment type="caution">
    <text evidence="2">The sequence shown here is derived from an EMBL/GenBank/DDBJ whole genome shotgun (WGS) entry which is preliminary data.</text>
</comment>
<sequence>MATKKSKSDLAKHNIGENDSESDEGKLPGDDRDGKESGRSGVSQRVEDSHVRTLSDLESEEMLDGLMQKALTAERDIEASLSMSKLSKEKQEEIRSSLRDLFKVCWEQQVLISHLMGRVSAVEAKSDKPTYAQILDKP</sequence>
<organism evidence="2 3">
    <name type="scientific">Araneus ventricosus</name>
    <name type="common">Orbweaver spider</name>
    <name type="synonym">Epeira ventricosa</name>
    <dbReference type="NCBI Taxonomy" id="182803"/>
    <lineage>
        <taxon>Eukaryota</taxon>
        <taxon>Metazoa</taxon>
        <taxon>Ecdysozoa</taxon>
        <taxon>Arthropoda</taxon>
        <taxon>Chelicerata</taxon>
        <taxon>Arachnida</taxon>
        <taxon>Araneae</taxon>
        <taxon>Araneomorphae</taxon>
        <taxon>Entelegynae</taxon>
        <taxon>Araneoidea</taxon>
        <taxon>Araneidae</taxon>
        <taxon>Araneus</taxon>
    </lineage>
</organism>
<feature type="compositionally biased region" description="Basic and acidic residues" evidence="1">
    <location>
        <begin position="45"/>
        <end position="55"/>
    </location>
</feature>
<keyword evidence="3" id="KW-1185">Reference proteome</keyword>
<feature type="compositionally biased region" description="Basic and acidic residues" evidence="1">
    <location>
        <begin position="23"/>
        <end position="38"/>
    </location>
</feature>